<feature type="signal peptide" evidence="1">
    <location>
        <begin position="1"/>
        <end position="21"/>
    </location>
</feature>
<feature type="chain" id="PRO_5003984856" evidence="1">
    <location>
        <begin position="22"/>
        <end position="132"/>
    </location>
</feature>
<name>L7VUK4_9BACT</name>
<evidence type="ECO:0000313" key="2">
    <source>
        <dbReference type="EMBL" id="AGC72867.1"/>
    </source>
</evidence>
<dbReference type="EMBL" id="JX649914">
    <property type="protein sequence ID" value="AGC72867.1"/>
    <property type="molecule type" value="Genomic_DNA"/>
</dbReference>
<organism evidence="2">
    <name type="scientific">uncultured bacterium A1Q1_fos_97</name>
    <dbReference type="NCBI Taxonomy" id="1256593"/>
    <lineage>
        <taxon>Bacteria</taxon>
        <taxon>environmental samples</taxon>
    </lineage>
</organism>
<sequence length="132" mass="15265">MIYKLLLCALVSLVLSTEIIAQGKSNGQGPPPWAPAHGFRAKTRHVYFPEYNFYFDIEKRVYIHFQAGKWTVSSDLPTRLSNINLRNASKFELDIDIDNPQIYNSEHQMRFRPKYAVAYAAKTDKAKSRRLV</sequence>
<evidence type="ECO:0000256" key="1">
    <source>
        <dbReference type="SAM" id="SignalP"/>
    </source>
</evidence>
<proteinExistence type="predicted"/>
<accession>L7VUK4</accession>
<dbReference type="AlphaFoldDB" id="L7VUK4"/>
<reference evidence="2" key="1">
    <citation type="submission" date="2012-09" db="EMBL/GenBank/DDBJ databases">
        <title>Metagenomic Characterization of a Microbial Community in Wastewater Detects High Levels of Antibiotic Resistance.</title>
        <authorList>
            <person name="Abrams M."/>
            <person name="Caldwell A."/>
            <person name="Vandaei E."/>
            <person name="Lee W."/>
            <person name="Perrott J."/>
            <person name="Khan S.Y."/>
            <person name="Ta J."/>
            <person name="Romero D."/>
            <person name="Nguyen V."/>
            <person name="Pourmand N."/>
            <person name="Ouverney C.C."/>
        </authorList>
    </citation>
    <scope>NUCLEOTIDE SEQUENCE</scope>
</reference>
<protein>
    <submittedName>
        <fullName evidence="2">Uncharacterized protein</fullName>
    </submittedName>
</protein>
<keyword evidence="1" id="KW-0732">Signal</keyword>